<sequence length="450" mass="52984">MEDKSSSNGVLKSEDVVYTLMKVSRLESPSSSSSNQSTSATNKPINCQTLNSQIDNSSTQIQNTPNKFLVNTTFNIEGKLVKILIKKLLQLHWNDYVHWKTLLSFGLGLWIALCITDKYYQREEWKLENKLHRKIIEKTINKNFEEDITSKVINNTDLKWYSNIFSYIQLDKLLNTSELYIFSSFIMIIIFIEFRLRKGNTKNKSKKSCTQCTHNYFKTKSLNDEHYHNKFTIEKFKSDKKKYIYDELRPVISSKNRHSNPVEIIPYDGELHVNSDIFWELKIIDSHDKQQINYNTKRNHKHFNKLKIQSNVVANIDRASWNNNCNYNDDNRNNNDWELNSQKLFAYDWNNPFESINVNSTYDTEINKFMIFKCNKSNIAFEEITSDLIKYKNNIGRRIISNDDELSIKTIKNNKNQNNRIISSSPAFKKFLSGLRNNPTAFNTKLWISK</sequence>
<reference evidence="1" key="1">
    <citation type="journal article" date="2023" name="bioRxiv">
        <title>Scaffold-level genome assemblies of two parasitoid biocontrol wasps reveal the parthenogenesis mechanism and an associated novel virus.</title>
        <authorList>
            <person name="Inwood S."/>
            <person name="Skelly J."/>
            <person name="Guhlin J."/>
            <person name="Harrop T."/>
            <person name="Goldson S."/>
            <person name="Dearden P."/>
        </authorList>
    </citation>
    <scope>NUCLEOTIDE SEQUENCE</scope>
    <source>
        <strain evidence="1">Irish</strain>
        <tissue evidence="1">Whole body</tissue>
    </source>
</reference>
<comment type="caution">
    <text evidence="1">The sequence shown here is derived from an EMBL/GenBank/DDBJ whole genome shotgun (WGS) entry which is preliminary data.</text>
</comment>
<gene>
    <name evidence="1" type="ORF">PV328_008157</name>
</gene>
<protein>
    <submittedName>
        <fullName evidence="1">Uncharacterized protein</fullName>
    </submittedName>
</protein>
<dbReference type="Proteomes" id="UP001168990">
    <property type="component" value="Unassembled WGS sequence"/>
</dbReference>
<name>A0AA39CAG0_9HYME</name>
<keyword evidence="2" id="KW-1185">Reference proteome</keyword>
<organism evidence="1 2">
    <name type="scientific">Microctonus aethiopoides</name>
    <dbReference type="NCBI Taxonomy" id="144406"/>
    <lineage>
        <taxon>Eukaryota</taxon>
        <taxon>Metazoa</taxon>
        <taxon>Ecdysozoa</taxon>
        <taxon>Arthropoda</taxon>
        <taxon>Hexapoda</taxon>
        <taxon>Insecta</taxon>
        <taxon>Pterygota</taxon>
        <taxon>Neoptera</taxon>
        <taxon>Endopterygota</taxon>
        <taxon>Hymenoptera</taxon>
        <taxon>Apocrita</taxon>
        <taxon>Ichneumonoidea</taxon>
        <taxon>Braconidae</taxon>
        <taxon>Euphorinae</taxon>
        <taxon>Microctonus</taxon>
    </lineage>
</organism>
<reference evidence="1" key="2">
    <citation type="submission" date="2023-03" db="EMBL/GenBank/DDBJ databases">
        <authorList>
            <person name="Inwood S.N."/>
            <person name="Skelly J.G."/>
            <person name="Guhlin J."/>
            <person name="Harrop T.W.R."/>
            <person name="Goldson S.G."/>
            <person name="Dearden P.K."/>
        </authorList>
    </citation>
    <scope>NUCLEOTIDE SEQUENCE</scope>
    <source>
        <strain evidence="1">Irish</strain>
        <tissue evidence="1">Whole body</tissue>
    </source>
</reference>
<accession>A0AA39CAG0</accession>
<dbReference type="EMBL" id="JAQQBS010001423">
    <property type="protein sequence ID" value="KAK0160788.1"/>
    <property type="molecule type" value="Genomic_DNA"/>
</dbReference>
<proteinExistence type="predicted"/>
<dbReference type="AlphaFoldDB" id="A0AA39CAG0"/>
<evidence type="ECO:0000313" key="2">
    <source>
        <dbReference type="Proteomes" id="UP001168990"/>
    </source>
</evidence>
<evidence type="ECO:0000313" key="1">
    <source>
        <dbReference type="EMBL" id="KAK0160788.1"/>
    </source>
</evidence>